<proteinExistence type="predicted"/>
<dbReference type="Proteomes" id="UP000009231">
    <property type="component" value="Chromosome"/>
</dbReference>
<name>F6D5I1_METPW</name>
<dbReference type="KEGG" id="mew:MSWAN_2328"/>
<evidence type="ECO:0000313" key="1">
    <source>
        <dbReference type="EMBL" id="AEG19333.1"/>
    </source>
</evidence>
<evidence type="ECO:0000313" key="2">
    <source>
        <dbReference type="Proteomes" id="UP000009231"/>
    </source>
</evidence>
<dbReference type="eggNOG" id="arCOG09722">
    <property type="taxonomic scope" value="Archaea"/>
</dbReference>
<dbReference type="GeneID" id="10669857"/>
<sequence>MEVKIVDYGASTSSKRYYVTCKVTGIDLETQKKLEKRVEGKVTLKNGDMYITTYFEEEYFPFKSQEAQYKPEDFVAREEIEMIVYLTSLLEED</sequence>
<dbReference type="RefSeq" id="WP_013826832.1">
    <property type="nucleotide sequence ID" value="NC_015574.1"/>
</dbReference>
<dbReference type="HOGENOM" id="CLU_2433870_0_0_2"/>
<dbReference type="EMBL" id="CP002772">
    <property type="protein sequence ID" value="AEG19333.1"/>
    <property type="molecule type" value="Genomic_DNA"/>
</dbReference>
<accession>F6D5I1</accession>
<gene>
    <name evidence="1" type="ordered locus">MSWAN_2328</name>
</gene>
<keyword evidence="2" id="KW-1185">Reference proteome</keyword>
<dbReference type="Gene3D" id="3.30.780.30">
    <property type="match status" value="1"/>
</dbReference>
<dbReference type="Pfam" id="PF19024">
    <property type="entry name" value="DUF5750"/>
    <property type="match status" value="1"/>
</dbReference>
<dbReference type="AlphaFoldDB" id="F6D5I1"/>
<protein>
    <submittedName>
        <fullName evidence="1">Uncharacterized protein</fullName>
    </submittedName>
</protein>
<dbReference type="InterPro" id="IPR043962">
    <property type="entry name" value="DUF5750"/>
</dbReference>
<dbReference type="STRING" id="868131.MSWAN_2328"/>
<reference evidence="1 2" key="1">
    <citation type="journal article" date="2014" name="Int. J. Syst. Evol. Microbiol.">
        <title>Methanobacterium paludis sp. nov. and a novel strain of Methanobacterium lacus isolated from northern peatlands.</title>
        <authorList>
            <person name="Cadillo-Quiroz H."/>
            <person name="Brauer S.L."/>
            <person name="Goodson N."/>
            <person name="Yavitt J.B."/>
            <person name="Zinder S.H."/>
        </authorList>
    </citation>
    <scope>NUCLEOTIDE SEQUENCE [LARGE SCALE GENOMIC DNA]</scope>
    <source>
        <strain evidence="2">DSM 25820 / JCM 18151 / SWAN1</strain>
    </source>
</reference>
<organism evidence="1 2">
    <name type="scientific">Methanobacterium paludis (strain DSM 25820 / JCM 18151 / SWAN1)</name>
    <dbReference type="NCBI Taxonomy" id="868131"/>
    <lineage>
        <taxon>Archaea</taxon>
        <taxon>Methanobacteriati</taxon>
        <taxon>Methanobacteriota</taxon>
        <taxon>Methanomada group</taxon>
        <taxon>Methanobacteria</taxon>
        <taxon>Methanobacteriales</taxon>
        <taxon>Methanobacteriaceae</taxon>
        <taxon>Methanobacterium</taxon>
    </lineage>
</organism>
<dbReference type="OrthoDB" id="75275at2157"/>